<name>A0A938XSI8_9BACL</name>
<keyword evidence="4" id="KW-1185">Reference proteome</keyword>
<dbReference type="InterPro" id="IPR036388">
    <property type="entry name" value="WH-like_DNA-bd_sf"/>
</dbReference>
<dbReference type="InterPro" id="IPR000835">
    <property type="entry name" value="HTH_MarR-typ"/>
</dbReference>
<dbReference type="PROSITE" id="PS50995">
    <property type="entry name" value="HTH_MARR_2"/>
    <property type="match status" value="1"/>
</dbReference>
<dbReference type="GO" id="GO:0003677">
    <property type="term" value="F:DNA binding"/>
    <property type="evidence" value="ECO:0007669"/>
    <property type="project" value="UniProtKB-KW"/>
</dbReference>
<dbReference type="Pfam" id="PF01047">
    <property type="entry name" value="MarR"/>
    <property type="match status" value="1"/>
</dbReference>
<dbReference type="InterPro" id="IPR039422">
    <property type="entry name" value="MarR/SlyA-like"/>
</dbReference>
<dbReference type="AlphaFoldDB" id="A0A938XSI8"/>
<reference evidence="3" key="1">
    <citation type="submission" date="2021-01" db="EMBL/GenBank/DDBJ databases">
        <title>Genomic Encyclopedia of Type Strains, Phase IV (KMG-IV): sequencing the most valuable type-strain genomes for metagenomic binning, comparative biology and taxonomic classification.</title>
        <authorList>
            <person name="Goeker M."/>
        </authorList>
    </citation>
    <scope>NUCLEOTIDE SEQUENCE</scope>
    <source>
        <strain evidence="3">DSM 25523</strain>
    </source>
</reference>
<dbReference type="SUPFAM" id="SSF46785">
    <property type="entry name" value="Winged helix' DNA-binding domain"/>
    <property type="match status" value="1"/>
</dbReference>
<dbReference type="EMBL" id="JAFBEB010000003">
    <property type="protein sequence ID" value="MBM7589598.1"/>
    <property type="molecule type" value="Genomic_DNA"/>
</dbReference>
<dbReference type="InterPro" id="IPR036390">
    <property type="entry name" value="WH_DNA-bd_sf"/>
</dbReference>
<dbReference type="RefSeq" id="WP_204517323.1">
    <property type="nucleotide sequence ID" value="NZ_BAABIN010000038.1"/>
</dbReference>
<dbReference type="Gene3D" id="1.10.10.10">
    <property type="entry name" value="Winged helix-like DNA-binding domain superfamily/Winged helix DNA-binding domain"/>
    <property type="match status" value="1"/>
</dbReference>
<keyword evidence="1 3" id="KW-0238">DNA-binding</keyword>
<protein>
    <submittedName>
        <fullName evidence="3">DNA-binding MarR family transcriptional regulator</fullName>
    </submittedName>
</protein>
<evidence type="ECO:0000259" key="2">
    <source>
        <dbReference type="PROSITE" id="PS50995"/>
    </source>
</evidence>
<evidence type="ECO:0000256" key="1">
    <source>
        <dbReference type="ARBA" id="ARBA00023125"/>
    </source>
</evidence>
<dbReference type="PANTHER" id="PTHR33164">
    <property type="entry name" value="TRANSCRIPTIONAL REGULATOR, MARR FAMILY"/>
    <property type="match status" value="1"/>
</dbReference>
<evidence type="ECO:0000313" key="4">
    <source>
        <dbReference type="Proteomes" id="UP000717624"/>
    </source>
</evidence>
<dbReference type="GO" id="GO:0006950">
    <property type="term" value="P:response to stress"/>
    <property type="evidence" value="ECO:0007669"/>
    <property type="project" value="TreeGrafter"/>
</dbReference>
<proteinExistence type="predicted"/>
<evidence type="ECO:0000313" key="3">
    <source>
        <dbReference type="EMBL" id="MBM7589598.1"/>
    </source>
</evidence>
<feature type="domain" description="HTH marR-type" evidence="2">
    <location>
        <begin position="9"/>
        <end position="141"/>
    </location>
</feature>
<gene>
    <name evidence="3" type="ORF">JOD01_001198</name>
</gene>
<dbReference type="Proteomes" id="UP000717624">
    <property type="component" value="Unassembled WGS sequence"/>
</dbReference>
<organism evidence="3 4">
    <name type="scientific">Brevibacillus fulvus</name>
    <dbReference type="NCBI Taxonomy" id="1125967"/>
    <lineage>
        <taxon>Bacteria</taxon>
        <taxon>Bacillati</taxon>
        <taxon>Bacillota</taxon>
        <taxon>Bacilli</taxon>
        <taxon>Bacillales</taxon>
        <taxon>Paenibacillaceae</taxon>
        <taxon>Brevibacillus</taxon>
    </lineage>
</organism>
<dbReference type="PANTHER" id="PTHR33164:SF57">
    <property type="entry name" value="MARR-FAMILY TRANSCRIPTIONAL REGULATOR"/>
    <property type="match status" value="1"/>
</dbReference>
<accession>A0A938XSI8</accession>
<dbReference type="GO" id="GO:0003700">
    <property type="term" value="F:DNA-binding transcription factor activity"/>
    <property type="evidence" value="ECO:0007669"/>
    <property type="project" value="InterPro"/>
</dbReference>
<dbReference type="SMART" id="SM00347">
    <property type="entry name" value="HTH_MARR"/>
    <property type="match status" value="1"/>
</dbReference>
<comment type="caution">
    <text evidence="3">The sequence shown here is derived from an EMBL/GenBank/DDBJ whole genome shotgun (WGS) entry which is preliminary data.</text>
</comment>
<dbReference type="PRINTS" id="PR00598">
    <property type="entry name" value="HTHMARR"/>
</dbReference>
<sequence>MEEKKRLYCEQIEHEVIMLMRRADFKRTMAGSPPTMDRSAYLLLKWLEQEGDAAIGEIADVFQLDNSTISRQISSLEKKGWAERYTDPADARVSKVHITEAGRTTINEAKAQRQEIYGKLLEDWTEEELQTFSTLFARLNRSIERYRRLR</sequence>